<comment type="pathway">
    <text evidence="6">Pyrimidine metabolism; dTTP biosynthesis.</text>
</comment>
<dbReference type="InterPro" id="IPR036926">
    <property type="entry name" value="Thymidate_synth/dCMP_Mease_sf"/>
</dbReference>
<reference evidence="9" key="1">
    <citation type="journal article" date="2014" name="Int. J. Syst. Evol. Microbiol.">
        <title>Complete genome sequence of Corynebacterium casei LMG S-19264T (=DSM 44701T), isolated from a smear-ripened cheese.</title>
        <authorList>
            <consortium name="US DOE Joint Genome Institute (JGI-PGF)"/>
            <person name="Walter F."/>
            <person name="Albersmeier A."/>
            <person name="Kalinowski J."/>
            <person name="Ruckert C."/>
        </authorList>
    </citation>
    <scope>NUCLEOTIDE SEQUENCE</scope>
    <source>
        <strain evidence="9">VKM B-2347</strain>
    </source>
</reference>
<dbReference type="Proteomes" id="UP001143372">
    <property type="component" value="Unassembled WGS sequence"/>
</dbReference>
<evidence type="ECO:0000259" key="8">
    <source>
        <dbReference type="Pfam" id="PF00303"/>
    </source>
</evidence>
<dbReference type="InterPro" id="IPR045097">
    <property type="entry name" value="Thymidate_synth/dCMP_Mease"/>
</dbReference>
<dbReference type="GO" id="GO:0005829">
    <property type="term" value="C:cytosol"/>
    <property type="evidence" value="ECO:0007669"/>
    <property type="project" value="TreeGrafter"/>
</dbReference>
<dbReference type="EC" id="2.1.1.45" evidence="1 6"/>
<evidence type="ECO:0000256" key="3">
    <source>
        <dbReference type="ARBA" id="ARBA00022603"/>
    </source>
</evidence>
<dbReference type="GO" id="GO:0006235">
    <property type="term" value="P:dTTP biosynthetic process"/>
    <property type="evidence" value="ECO:0007669"/>
    <property type="project" value="UniProtKB-UniRule"/>
</dbReference>
<feature type="binding site" evidence="6">
    <location>
        <position position="283"/>
    </location>
    <ligand>
        <name>(6R)-5,10-methylene-5,6,7,8-tetrahydrofolate</name>
        <dbReference type="ChEBI" id="CHEBI:15636"/>
    </ligand>
</feature>
<comment type="catalytic activity">
    <reaction evidence="6">
        <text>dUMP + (6R)-5,10-methylene-5,6,7,8-tetrahydrofolate = 7,8-dihydrofolate + dTMP</text>
        <dbReference type="Rhea" id="RHEA:12104"/>
        <dbReference type="ChEBI" id="CHEBI:15636"/>
        <dbReference type="ChEBI" id="CHEBI:57451"/>
        <dbReference type="ChEBI" id="CHEBI:63528"/>
        <dbReference type="ChEBI" id="CHEBI:246422"/>
        <dbReference type="EC" id="2.1.1.45"/>
    </reaction>
</comment>
<comment type="similarity">
    <text evidence="6">Belongs to the thymidylate synthase family. Bacterial-type ThyA subfamily.</text>
</comment>
<dbReference type="PROSITE" id="PS00091">
    <property type="entry name" value="THYMIDYLATE_SYNTHASE"/>
    <property type="match status" value="1"/>
</dbReference>
<feature type="active site" description="Nucleophile" evidence="6">
    <location>
        <position position="166"/>
    </location>
</feature>
<dbReference type="CDD" id="cd00351">
    <property type="entry name" value="TS_Pyrimidine_HMase"/>
    <property type="match status" value="1"/>
</dbReference>
<dbReference type="InterPro" id="IPR020940">
    <property type="entry name" value="Thymidylate_synthase_AS"/>
</dbReference>
<feature type="binding site" description="in other chain" evidence="6">
    <location>
        <position position="197"/>
    </location>
    <ligand>
        <name>dUMP</name>
        <dbReference type="ChEBI" id="CHEBI:246422"/>
        <note>ligand shared between dimeric partners</note>
    </ligand>
</feature>
<dbReference type="NCBIfam" id="TIGR03284">
    <property type="entry name" value="thym_sym"/>
    <property type="match status" value="2"/>
</dbReference>
<organism evidence="9 10">
    <name type="scientific">Hansschlegelia plantiphila</name>
    <dbReference type="NCBI Taxonomy" id="374655"/>
    <lineage>
        <taxon>Bacteria</taxon>
        <taxon>Pseudomonadati</taxon>
        <taxon>Pseudomonadota</taxon>
        <taxon>Alphaproteobacteria</taxon>
        <taxon>Hyphomicrobiales</taxon>
        <taxon>Methylopilaceae</taxon>
        <taxon>Hansschlegelia</taxon>
    </lineage>
</organism>
<dbReference type="Gene3D" id="3.30.572.10">
    <property type="entry name" value="Thymidylate synthase/dCMP hydroxymethylase domain"/>
    <property type="match status" value="1"/>
</dbReference>
<dbReference type="SUPFAM" id="SSF55831">
    <property type="entry name" value="Thymidylate synthase/dCMP hydroxymethylase"/>
    <property type="match status" value="1"/>
</dbReference>
<comment type="caution">
    <text evidence="9">The sequence shown here is derived from an EMBL/GenBank/DDBJ whole genome shotgun (WGS) entry which is preliminary data.</text>
</comment>
<accession>A0A9W6IZS1</accession>
<evidence type="ECO:0000256" key="5">
    <source>
        <dbReference type="ARBA" id="ARBA00022727"/>
    </source>
</evidence>
<keyword evidence="4 6" id="KW-0808">Transferase</keyword>
<evidence type="ECO:0000256" key="2">
    <source>
        <dbReference type="ARBA" id="ARBA00022490"/>
    </source>
</evidence>
<feature type="active site" evidence="7">
    <location>
        <position position="166"/>
    </location>
</feature>
<evidence type="ECO:0000256" key="1">
    <source>
        <dbReference type="ARBA" id="ARBA00011947"/>
    </source>
</evidence>
<dbReference type="InterPro" id="IPR000398">
    <property type="entry name" value="Thymidylate_synthase"/>
</dbReference>
<dbReference type="GO" id="GO:0004799">
    <property type="term" value="F:thymidylate synthase activity"/>
    <property type="evidence" value="ECO:0007669"/>
    <property type="project" value="UniProtKB-UniRule"/>
</dbReference>
<keyword evidence="10" id="KW-1185">Reference proteome</keyword>
<feature type="domain" description="Thymidylate synthase/dCMP hydroxymethylase" evidence="8">
    <location>
        <begin position="23"/>
        <end position="284"/>
    </location>
</feature>
<comment type="subunit">
    <text evidence="6">Homodimer.</text>
</comment>
<evidence type="ECO:0000256" key="7">
    <source>
        <dbReference type="PROSITE-ProRule" id="PRU10016"/>
    </source>
</evidence>
<dbReference type="PANTHER" id="PTHR11548">
    <property type="entry name" value="THYMIDYLATE SYNTHASE 1"/>
    <property type="match status" value="1"/>
</dbReference>
<dbReference type="EMBL" id="BSFI01000007">
    <property type="protein sequence ID" value="GLK68191.1"/>
    <property type="molecule type" value="Genomic_DNA"/>
</dbReference>
<dbReference type="RefSeq" id="WP_271168415.1">
    <property type="nucleotide sequence ID" value="NZ_BSFI01000007.1"/>
</dbReference>
<gene>
    <name evidence="6 9" type="primary">thyA</name>
    <name evidence="9" type="ORF">GCM10008179_18290</name>
</gene>
<name>A0A9W6IZS1_9HYPH</name>
<dbReference type="GO" id="GO:0032259">
    <property type="term" value="P:methylation"/>
    <property type="evidence" value="ECO:0007669"/>
    <property type="project" value="UniProtKB-KW"/>
</dbReference>
<feature type="binding site" evidence="6">
    <location>
        <begin position="146"/>
        <end position="147"/>
    </location>
    <ligand>
        <name>dUMP</name>
        <dbReference type="ChEBI" id="CHEBI:246422"/>
        <note>ligand shared between dimeric partners</note>
    </ligand>
</feature>
<feature type="binding site" description="in other chain" evidence="6">
    <location>
        <begin position="186"/>
        <end position="189"/>
    </location>
    <ligand>
        <name>dUMP</name>
        <dbReference type="ChEBI" id="CHEBI:246422"/>
        <note>ligand shared between dimeric partners</note>
    </ligand>
</feature>
<dbReference type="Pfam" id="PF00303">
    <property type="entry name" value="Thymidylat_synt"/>
    <property type="match status" value="1"/>
</dbReference>
<evidence type="ECO:0000313" key="10">
    <source>
        <dbReference type="Proteomes" id="UP001143372"/>
    </source>
</evidence>
<dbReference type="PANTHER" id="PTHR11548:SF9">
    <property type="entry name" value="THYMIDYLATE SYNTHASE"/>
    <property type="match status" value="1"/>
</dbReference>
<dbReference type="InterPro" id="IPR023451">
    <property type="entry name" value="Thymidate_synth/dCMP_Mease_dom"/>
</dbReference>
<dbReference type="NCBIfam" id="NF002499">
    <property type="entry name" value="PRK01827.1-5"/>
    <property type="match status" value="1"/>
</dbReference>
<dbReference type="AlphaFoldDB" id="A0A9W6IZS1"/>
<sequence>MAASSASNLDFSETAGSAHPEGQYLDLLRELLDAGDHRADRTGTGAYSLFGRQIRFDLQQGFPLLTTKRIFFRGAVHEMIWFLSGDTNVRYLRDNGVTIWDEWADENGELGPVYGRQWRAWTGPDGRVHDQIADLVHGIRTNPASRRLLFTGWNVGELDRMALPPCHMTYQFHVAGNRLSGLVFQRSADVFLGLGWNIAEGALLIHMLAQQCDLEVGDLVWMGGDVHLYANHLEQARQQLQRSPRPFPKLELLRRPDDLFSYRIEDFSLTGYDPHPSIAAAVSV</sequence>
<evidence type="ECO:0000313" key="9">
    <source>
        <dbReference type="EMBL" id="GLK68191.1"/>
    </source>
</evidence>
<keyword evidence="3 6" id="KW-0489">Methyltransferase</keyword>
<evidence type="ECO:0000256" key="4">
    <source>
        <dbReference type="ARBA" id="ARBA00022679"/>
    </source>
</evidence>
<evidence type="ECO:0000256" key="6">
    <source>
        <dbReference type="HAMAP-Rule" id="MF_00008"/>
    </source>
</evidence>
<feature type="binding site" evidence="6">
    <location>
        <position position="189"/>
    </location>
    <ligand>
        <name>(6R)-5,10-methylene-5,6,7,8-tetrahydrofolate</name>
        <dbReference type="ChEBI" id="CHEBI:15636"/>
    </ligand>
</feature>
<comment type="caution">
    <text evidence="6">Lacks conserved residue(s) required for the propagation of feature annotation.</text>
</comment>
<comment type="subcellular location">
    <subcellularLocation>
        <location evidence="6">Cytoplasm</location>
    </subcellularLocation>
</comment>
<comment type="function">
    <text evidence="6">Catalyzes the reductive methylation of 2'-deoxyuridine-5'-monophosphate (dUMP) to 2'-deoxythymidine-5'-monophosphate (dTMP) while utilizing 5,10-methylenetetrahydrofolate (mTHF) as the methyl donor and reductant in the reaction, yielding dihydrofolate (DHF) as a by-product. This enzymatic reaction provides an intracellular de novo source of dTMP, an essential precursor for DNA biosynthesis.</text>
</comment>
<feature type="binding site" description="in other chain" evidence="6">
    <location>
        <position position="41"/>
    </location>
    <ligand>
        <name>dUMP</name>
        <dbReference type="ChEBI" id="CHEBI:246422"/>
        <note>ligand shared between dimeric partners</note>
    </ligand>
</feature>
<dbReference type="PRINTS" id="PR00108">
    <property type="entry name" value="THYMDSNTHASE"/>
</dbReference>
<dbReference type="GO" id="GO:0006231">
    <property type="term" value="P:dTMP biosynthetic process"/>
    <property type="evidence" value="ECO:0007669"/>
    <property type="project" value="UniProtKB-UniRule"/>
</dbReference>
<dbReference type="NCBIfam" id="NF002497">
    <property type="entry name" value="PRK01827.1-3"/>
    <property type="match status" value="1"/>
</dbReference>
<proteinExistence type="inferred from homology"/>
<keyword evidence="2 6" id="KW-0963">Cytoplasm</keyword>
<reference evidence="9" key="2">
    <citation type="submission" date="2023-01" db="EMBL/GenBank/DDBJ databases">
        <authorList>
            <person name="Sun Q."/>
            <person name="Evtushenko L."/>
        </authorList>
    </citation>
    <scope>NUCLEOTIDE SEQUENCE</scope>
    <source>
        <strain evidence="9">VKM B-2347</strain>
    </source>
</reference>
<keyword evidence="5 6" id="KW-0545">Nucleotide biosynthesis</keyword>
<protein>
    <recommendedName>
        <fullName evidence="1 6">Thymidylate synthase</fullName>
        <shortName evidence="6">TS</shortName>
        <shortName evidence="6">TSase</shortName>
        <ecNumber evidence="1 6">2.1.1.45</ecNumber>
    </recommendedName>
</protein>
<dbReference type="HAMAP" id="MF_00008">
    <property type="entry name" value="Thymidy_synth_bact"/>
    <property type="match status" value="1"/>
</dbReference>
<feature type="binding site" description="in other chain" evidence="6">
    <location>
        <begin position="227"/>
        <end position="229"/>
    </location>
    <ligand>
        <name>dUMP</name>
        <dbReference type="ChEBI" id="CHEBI:246422"/>
        <note>ligand shared between dimeric partners</note>
    </ligand>
</feature>